<organism evidence="1 2">
    <name type="scientific">Dendrothele bispora (strain CBS 962.96)</name>
    <dbReference type="NCBI Taxonomy" id="1314807"/>
    <lineage>
        <taxon>Eukaryota</taxon>
        <taxon>Fungi</taxon>
        <taxon>Dikarya</taxon>
        <taxon>Basidiomycota</taxon>
        <taxon>Agaricomycotina</taxon>
        <taxon>Agaricomycetes</taxon>
        <taxon>Agaricomycetidae</taxon>
        <taxon>Agaricales</taxon>
        <taxon>Agaricales incertae sedis</taxon>
        <taxon>Dendrothele</taxon>
    </lineage>
</organism>
<reference evidence="1 2" key="1">
    <citation type="journal article" date="2019" name="Nat. Ecol. Evol.">
        <title>Megaphylogeny resolves global patterns of mushroom evolution.</title>
        <authorList>
            <person name="Varga T."/>
            <person name="Krizsan K."/>
            <person name="Foldi C."/>
            <person name="Dima B."/>
            <person name="Sanchez-Garcia M."/>
            <person name="Sanchez-Ramirez S."/>
            <person name="Szollosi G.J."/>
            <person name="Szarkandi J.G."/>
            <person name="Papp V."/>
            <person name="Albert L."/>
            <person name="Andreopoulos W."/>
            <person name="Angelini C."/>
            <person name="Antonin V."/>
            <person name="Barry K.W."/>
            <person name="Bougher N.L."/>
            <person name="Buchanan P."/>
            <person name="Buyck B."/>
            <person name="Bense V."/>
            <person name="Catcheside P."/>
            <person name="Chovatia M."/>
            <person name="Cooper J."/>
            <person name="Damon W."/>
            <person name="Desjardin D."/>
            <person name="Finy P."/>
            <person name="Geml J."/>
            <person name="Haridas S."/>
            <person name="Hughes K."/>
            <person name="Justo A."/>
            <person name="Karasinski D."/>
            <person name="Kautmanova I."/>
            <person name="Kiss B."/>
            <person name="Kocsube S."/>
            <person name="Kotiranta H."/>
            <person name="LaButti K.M."/>
            <person name="Lechner B.E."/>
            <person name="Liimatainen K."/>
            <person name="Lipzen A."/>
            <person name="Lukacs Z."/>
            <person name="Mihaltcheva S."/>
            <person name="Morgado L.N."/>
            <person name="Niskanen T."/>
            <person name="Noordeloos M.E."/>
            <person name="Ohm R.A."/>
            <person name="Ortiz-Santana B."/>
            <person name="Ovrebo C."/>
            <person name="Racz N."/>
            <person name="Riley R."/>
            <person name="Savchenko A."/>
            <person name="Shiryaev A."/>
            <person name="Soop K."/>
            <person name="Spirin V."/>
            <person name="Szebenyi C."/>
            <person name="Tomsovsky M."/>
            <person name="Tulloss R.E."/>
            <person name="Uehling J."/>
            <person name="Grigoriev I.V."/>
            <person name="Vagvolgyi C."/>
            <person name="Papp T."/>
            <person name="Martin F.M."/>
            <person name="Miettinen O."/>
            <person name="Hibbett D.S."/>
            <person name="Nagy L.G."/>
        </authorList>
    </citation>
    <scope>NUCLEOTIDE SEQUENCE [LARGE SCALE GENOMIC DNA]</scope>
    <source>
        <strain evidence="1 2">CBS 962.96</strain>
    </source>
</reference>
<evidence type="ECO:0000313" key="2">
    <source>
        <dbReference type="Proteomes" id="UP000297245"/>
    </source>
</evidence>
<protein>
    <submittedName>
        <fullName evidence="1">Uncharacterized protein</fullName>
    </submittedName>
</protein>
<dbReference type="EMBL" id="ML179132">
    <property type="protein sequence ID" value="THU98661.1"/>
    <property type="molecule type" value="Genomic_DNA"/>
</dbReference>
<sequence length="62" mass="6871">MQLQIVFFTNHRMLSQGIAPTLVLVRIGLGLSTSEELENHTQVEPMHFVSQCPSSSDTDNNA</sequence>
<dbReference type="AlphaFoldDB" id="A0A4S8M958"/>
<evidence type="ECO:0000313" key="1">
    <source>
        <dbReference type="EMBL" id="THU98661.1"/>
    </source>
</evidence>
<gene>
    <name evidence="1" type="ORF">K435DRAFT_856400</name>
</gene>
<dbReference type="Proteomes" id="UP000297245">
    <property type="component" value="Unassembled WGS sequence"/>
</dbReference>
<keyword evidence="2" id="KW-1185">Reference proteome</keyword>
<name>A0A4S8M958_DENBC</name>
<proteinExistence type="predicted"/>
<accession>A0A4S8M958</accession>